<name>A0A0D0CAN0_9AGAR</name>
<proteinExistence type="predicted"/>
<dbReference type="AlphaFoldDB" id="A0A0D0CAN0"/>
<evidence type="ECO:0000313" key="1">
    <source>
        <dbReference type="EMBL" id="KIK51908.1"/>
    </source>
</evidence>
<dbReference type="Pfam" id="PF18759">
    <property type="entry name" value="Plavaka"/>
    <property type="match status" value="1"/>
</dbReference>
<dbReference type="InterPro" id="IPR041078">
    <property type="entry name" value="Plavaka"/>
</dbReference>
<dbReference type="EMBL" id="KN834852">
    <property type="protein sequence ID" value="KIK51908.1"/>
    <property type="molecule type" value="Genomic_DNA"/>
</dbReference>
<gene>
    <name evidence="1" type="ORF">GYMLUDRAFT_180871</name>
</gene>
<organism evidence="1 2">
    <name type="scientific">Collybiopsis luxurians FD-317 M1</name>
    <dbReference type="NCBI Taxonomy" id="944289"/>
    <lineage>
        <taxon>Eukaryota</taxon>
        <taxon>Fungi</taxon>
        <taxon>Dikarya</taxon>
        <taxon>Basidiomycota</taxon>
        <taxon>Agaricomycotina</taxon>
        <taxon>Agaricomycetes</taxon>
        <taxon>Agaricomycetidae</taxon>
        <taxon>Agaricales</taxon>
        <taxon>Marasmiineae</taxon>
        <taxon>Omphalotaceae</taxon>
        <taxon>Collybiopsis</taxon>
        <taxon>Collybiopsis luxurians</taxon>
    </lineage>
</organism>
<dbReference type="Proteomes" id="UP000053593">
    <property type="component" value="Unassembled WGS sequence"/>
</dbReference>
<reference evidence="1 2" key="1">
    <citation type="submission" date="2014-04" db="EMBL/GenBank/DDBJ databases">
        <title>Evolutionary Origins and Diversification of the Mycorrhizal Mutualists.</title>
        <authorList>
            <consortium name="DOE Joint Genome Institute"/>
            <consortium name="Mycorrhizal Genomics Consortium"/>
            <person name="Kohler A."/>
            <person name="Kuo A."/>
            <person name="Nagy L.G."/>
            <person name="Floudas D."/>
            <person name="Copeland A."/>
            <person name="Barry K.W."/>
            <person name="Cichocki N."/>
            <person name="Veneault-Fourrey C."/>
            <person name="LaButti K."/>
            <person name="Lindquist E.A."/>
            <person name="Lipzen A."/>
            <person name="Lundell T."/>
            <person name="Morin E."/>
            <person name="Murat C."/>
            <person name="Riley R."/>
            <person name="Ohm R."/>
            <person name="Sun H."/>
            <person name="Tunlid A."/>
            <person name="Henrissat B."/>
            <person name="Grigoriev I.V."/>
            <person name="Hibbett D.S."/>
            <person name="Martin F."/>
        </authorList>
    </citation>
    <scope>NUCLEOTIDE SEQUENCE [LARGE SCALE GENOMIC DNA]</scope>
    <source>
        <strain evidence="1 2">FD-317 M1</strain>
    </source>
</reference>
<accession>A0A0D0CAN0</accession>
<protein>
    <submittedName>
        <fullName evidence="1">Unplaced genomic scaffold GYMLUscaffold_104, whole genome shotgun sequence</fullName>
    </submittedName>
</protein>
<evidence type="ECO:0000313" key="2">
    <source>
        <dbReference type="Proteomes" id="UP000053593"/>
    </source>
</evidence>
<keyword evidence="2" id="KW-1185">Reference proteome</keyword>
<dbReference type="HOGENOM" id="CLU_3087436_0_0_1"/>
<sequence>MAIVLALLKAAGDLDGDGVEMVRGDGAVKRVYALLAAYVADYPEQCLVTCMK</sequence>